<feature type="domain" description="Kinesin-like protein KIF6/9 C-terminal" evidence="2">
    <location>
        <begin position="2"/>
        <end position="61"/>
    </location>
</feature>
<dbReference type="Pfam" id="PF23735">
    <property type="entry name" value="KIF9"/>
    <property type="match status" value="1"/>
</dbReference>
<evidence type="ECO:0000256" key="1">
    <source>
        <dbReference type="SAM" id="MobiDB-lite"/>
    </source>
</evidence>
<evidence type="ECO:0000313" key="3">
    <source>
        <dbReference type="EMBL" id="CAD8832790.1"/>
    </source>
</evidence>
<reference evidence="3" key="1">
    <citation type="submission" date="2021-01" db="EMBL/GenBank/DDBJ databases">
        <authorList>
            <person name="Corre E."/>
            <person name="Pelletier E."/>
            <person name="Niang G."/>
            <person name="Scheremetjew M."/>
            <person name="Finn R."/>
            <person name="Kale V."/>
            <person name="Holt S."/>
            <person name="Cochrane G."/>
            <person name="Meng A."/>
            <person name="Brown T."/>
            <person name="Cohen L."/>
        </authorList>
    </citation>
    <scope>NUCLEOTIDE SEQUENCE</scope>
</reference>
<accession>A0A7S1EZB7</accession>
<protein>
    <recommendedName>
        <fullName evidence="2">Kinesin-like protein KIF6/9 C-terminal domain-containing protein</fullName>
    </recommendedName>
</protein>
<feature type="region of interest" description="Disordered" evidence="1">
    <location>
        <begin position="98"/>
        <end position="121"/>
    </location>
</feature>
<dbReference type="EMBL" id="HBFQ01010196">
    <property type="protein sequence ID" value="CAD8832790.1"/>
    <property type="molecule type" value="Transcribed_RNA"/>
</dbReference>
<sequence>MMDEEDYALIKSLKDAKQQYKDAFERHRFAKMDVIQIEHLLQQCKTKLVQSFEEWYDQRYGHSRSDATSFDRYDPQEQFDLMEAERLEQHPDSLAYHSARKTATRAVRSRKPAAPGARQVR</sequence>
<evidence type="ECO:0000259" key="2">
    <source>
        <dbReference type="Pfam" id="PF23735"/>
    </source>
</evidence>
<organism evidence="3">
    <name type="scientific">Noctiluca scintillans</name>
    <name type="common">Sea sparkle</name>
    <name type="synonym">Red tide dinoflagellate</name>
    <dbReference type="NCBI Taxonomy" id="2966"/>
    <lineage>
        <taxon>Eukaryota</taxon>
        <taxon>Sar</taxon>
        <taxon>Alveolata</taxon>
        <taxon>Dinophyceae</taxon>
        <taxon>Noctilucales</taxon>
        <taxon>Noctilucaceae</taxon>
        <taxon>Noctiluca</taxon>
    </lineage>
</organism>
<gene>
    <name evidence="3" type="ORF">NSCI0253_LOCUS7138</name>
</gene>
<dbReference type="InterPro" id="IPR056524">
    <property type="entry name" value="KIF6/9_C"/>
</dbReference>
<feature type="compositionally biased region" description="Basic residues" evidence="1">
    <location>
        <begin position="98"/>
        <end position="111"/>
    </location>
</feature>
<dbReference type="AlphaFoldDB" id="A0A7S1EZB7"/>
<name>A0A7S1EZB7_NOCSC</name>
<proteinExistence type="predicted"/>